<dbReference type="EMBL" id="SCFB01000006">
    <property type="protein sequence ID" value="RZI45883.1"/>
    <property type="molecule type" value="Genomic_DNA"/>
</dbReference>
<dbReference type="FunFam" id="3.90.580.10:FF:000001">
    <property type="entry name" value="DNA primase"/>
    <property type="match status" value="1"/>
</dbReference>
<evidence type="ECO:0000256" key="10">
    <source>
        <dbReference type="ARBA" id="ARBA00023125"/>
    </source>
</evidence>
<organism evidence="16 17">
    <name type="scientific">Candidatus Finniella inopinata</name>
    <dbReference type="NCBI Taxonomy" id="1696036"/>
    <lineage>
        <taxon>Bacteria</taxon>
        <taxon>Pseudomonadati</taxon>
        <taxon>Pseudomonadota</taxon>
        <taxon>Alphaproteobacteria</taxon>
        <taxon>Holosporales</taxon>
        <taxon>Candidatus Paracaedibacteraceae</taxon>
        <taxon>Candidatus Finniella</taxon>
    </lineage>
</organism>
<evidence type="ECO:0000313" key="17">
    <source>
        <dbReference type="Proteomes" id="UP000293550"/>
    </source>
</evidence>
<comment type="subunit">
    <text evidence="12">Monomer. Interacts with DnaB.</text>
</comment>
<dbReference type="Pfam" id="PF08275">
    <property type="entry name" value="DNAG_N"/>
    <property type="match status" value="1"/>
</dbReference>
<dbReference type="GO" id="GO:1990077">
    <property type="term" value="C:primosome complex"/>
    <property type="evidence" value="ECO:0007669"/>
    <property type="project" value="UniProtKB-KW"/>
</dbReference>
<evidence type="ECO:0000256" key="13">
    <source>
        <dbReference type="PIRNR" id="PIRNR002811"/>
    </source>
</evidence>
<evidence type="ECO:0000256" key="8">
    <source>
        <dbReference type="ARBA" id="ARBA00022833"/>
    </source>
</evidence>
<dbReference type="NCBIfam" id="TIGR01391">
    <property type="entry name" value="dnaG"/>
    <property type="match status" value="1"/>
</dbReference>
<dbReference type="PROSITE" id="PS50880">
    <property type="entry name" value="TOPRIM"/>
    <property type="match status" value="1"/>
</dbReference>
<dbReference type="Gene3D" id="3.90.580.10">
    <property type="entry name" value="Zinc finger, CHC2-type domain"/>
    <property type="match status" value="1"/>
</dbReference>
<dbReference type="FunFam" id="3.40.1360.10:FF:000002">
    <property type="entry name" value="DNA primase"/>
    <property type="match status" value="1"/>
</dbReference>
<evidence type="ECO:0000256" key="2">
    <source>
        <dbReference type="ARBA" id="ARBA00022515"/>
    </source>
</evidence>
<feature type="zinc finger region" description="CHC2-type" evidence="12 14">
    <location>
        <begin position="38"/>
        <end position="62"/>
    </location>
</feature>
<evidence type="ECO:0000256" key="7">
    <source>
        <dbReference type="ARBA" id="ARBA00022771"/>
    </source>
</evidence>
<dbReference type="InterPro" id="IPR013264">
    <property type="entry name" value="DNAG_N"/>
</dbReference>
<reference evidence="16 17" key="1">
    <citation type="submission" date="2018-10" db="EMBL/GenBank/DDBJ databases">
        <title>An updated phylogeny of the Alphaproteobacteria reveals that the parasitic Rickettsiales and Holosporales have independent origins.</title>
        <authorList>
            <person name="Munoz-Gomez S.A."/>
            <person name="Hess S."/>
            <person name="Burger G."/>
            <person name="Lang B.F."/>
            <person name="Susko E."/>
            <person name="Slamovits C.H."/>
            <person name="Roger A.J."/>
        </authorList>
    </citation>
    <scope>NUCLEOTIDE SEQUENCE [LARGE SCALE GENOMIC DNA]</scope>
    <source>
        <strain evidence="16">HOLO01</strain>
    </source>
</reference>
<comment type="caution">
    <text evidence="16">The sequence shown here is derived from an EMBL/GenBank/DDBJ whole genome shotgun (WGS) entry which is preliminary data.</text>
</comment>
<dbReference type="GO" id="GO:0003899">
    <property type="term" value="F:DNA-directed RNA polymerase activity"/>
    <property type="evidence" value="ECO:0007669"/>
    <property type="project" value="UniProtKB-UniRule"/>
</dbReference>
<dbReference type="GO" id="GO:0008270">
    <property type="term" value="F:zinc ion binding"/>
    <property type="evidence" value="ECO:0007669"/>
    <property type="project" value="UniProtKB-UniRule"/>
</dbReference>
<dbReference type="CDD" id="cd03364">
    <property type="entry name" value="TOPRIM_DnaG_primases"/>
    <property type="match status" value="1"/>
</dbReference>
<keyword evidence="5 12" id="KW-0235">DNA replication</keyword>
<evidence type="ECO:0000256" key="5">
    <source>
        <dbReference type="ARBA" id="ARBA00022705"/>
    </source>
</evidence>
<keyword evidence="9" id="KW-0460">Magnesium</keyword>
<dbReference type="InterPro" id="IPR030846">
    <property type="entry name" value="DnaG_bac"/>
</dbReference>
<evidence type="ECO:0000256" key="12">
    <source>
        <dbReference type="HAMAP-Rule" id="MF_00974"/>
    </source>
</evidence>
<comment type="similarity">
    <text evidence="12 13">Belongs to the DnaG primase family.</text>
</comment>
<dbReference type="InterPro" id="IPR037068">
    <property type="entry name" value="DNA_primase_core_N_sf"/>
</dbReference>
<dbReference type="InterPro" id="IPR036977">
    <property type="entry name" value="DNA_primase_Znf_CHC2"/>
</dbReference>
<proteinExistence type="inferred from homology"/>
<dbReference type="SMART" id="SM00400">
    <property type="entry name" value="ZnF_CHCC"/>
    <property type="match status" value="1"/>
</dbReference>
<dbReference type="InterPro" id="IPR006171">
    <property type="entry name" value="TOPRIM_dom"/>
</dbReference>
<gene>
    <name evidence="12" type="primary">dnaG</name>
    <name evidence="16" type="ORF">EQU50_05485</name>
</gene>
<dbReference type="Pfam" id="PF01807">
    <property type="entry name" value="Zn_ribbon_DnaG"/>
    <property type="match status" value="1"/>
</dbReference>
<evidence type="ECO:0000256" key="11">
    <source>
        <dbReference type="ARBA" id="ARBA00023163"/>
    </source>
</evidence>
<dbReference type="InterPro" id="IPR006295">
    <property type="entry name" value="DNA_primase_DnaG"/>
</dbReference>
<comment type="catalytic activity">
    <reaction evidence="12">
        <text>ssDNA + n NTP = ssDNA/pppN(pN)n-1 hybrid + (n-1) diphosphate.</text>
        <dbReference type="EC" id="2.7.7.101"/>
    </reaction>
</comment>
<evidence type="ECO:0000259" key="15">
    <source>
        <dbReference type="PROSITE" id="PS50880"/>
    </source>
</evidence>
<evidence type="ECO:0000256" key="6">
    <source>
        <dbReference type="ARBA" id="ARBA00022723"/>
    </source>
</evidence>
<dbReference type="Proteomes" id="UP000293550">
    <property type="component" value="Unassembled WGS sequence"/>
</dbReference>
<evidence type="ECO:0000313" key="16">
    <source>
        <dbReference type="EMBL" id="RZI45883.1"/>
    </source>
</evidence>
<dbReference type="HAMAP" id="MF_00974">
    <property type="entry name" value="DNA_primase_DnaG"/>
    <property type="match status" value="1"/>
</dbReference>
<sequence>MTDLSLYTQQIRERVNVSEVIGRDVKLARKGHEFHGLCPFHSEKSPSFTVNDHKGFYHCFGCGAHGDVIQYVMQRHNLDFKATIHQLAETAGITIQEVERQPEKAPPPDLYKILEFSCQWFETSLQQSRGEGAREYLAQRGFSQSTQTQFRLGFAPDPKQGGGSLSQTLTQKGFDKALILKAGVLIQTDDGGRIYDRFRGRVMFPIFDVKGRVLAFGGRIIGSKDQTADQAKYINSSETPLFHKGHVLYNYHQAFKHINKDIPPILVEGYCDVISLYQGGFTTALAPLGTALTEQQLNLLWRRHPSPILCFDGDQAGVRASFRAIERALPLLTADKSLKICYLPAGEDPDSFLKARGPSAFKGMLDQSLSLIDSMWTNIMKIQPAEALSTPEGKAKFKRQVFDLVKTIQDPDMRKFYELDVTERLNRLWYQEKRFLPSLKKGKPQVNLGSLPLPRISDKKNTLAHKILLATLITHPTLLKEVFEKFAGLEFQKESWQNMRQCMLDYSQENLQTLKDKLHELGFASELDALFDKELFLHAPFAMHGSDPDLALERWQDIWQQTTWKQAVKNDLKQAQEDTKKSFDDQSWQKMKTLKNIFPI</sequence>
<dbReference type="GO" id="GO:0005737">
    <property type="term" value="C:cytoplasm"/>
    <property type="evidence" value="ECO:0007669"/>
    <property type="project" value="TreeGrafter"/>
</dbReference>
<dbReference type="EC" id="2.7.7.101" evidence="12"/>
<dbReference type="PIRSF" id="PIRSF002811">
    <property type="entry name" value="DnaG"/>
    <property type="match status" value="1"/>
</dbReference>
<dbReference type="GO" id="GO:0003677">
    <property type="term" value="F:DNA binding"/>
    <property type="evidence" value="ECO:0007669"/>
    <property type="project" value="UniProtKB-KW"/>
</dbReference>
<name>A0A4Q7DGF2_9PROT</name>
<keyword evidence="4 12" id="KW-0548">Nucleotidyltransferase</keyword>
<evidence type="ECO:0000256" key="3">
    <source>
        <dbReference type="ARBA" id="ARBA00022679"/>
    </source>
</evidence>
<dbReference type="RefSeq" id="WP_130154134.1">
    <property type="nucleotide sequence ID" value="NZ_SCFB01000006.1"/>
</dbReference>
<keyword evidence="17" id="KW-1185">Reference proteome</keyword>
<keyword evidence="8 12" id="KW-0862">Zinc</keyword>
<keyword evidence="6 12" id="KW-0479">Metal-binding</keyword>
<dbReference type="OrthoDB" id="9803773at2"/>
<dbReference type="GO" id="GO:0006269">
    <property type="term" value="P:DNA replication, synthesis of primer"/>
    <property type="evidence" value="ECO:0007669"/>
    <property type="project" value="UniProtKB-UniRule"/>
</dbReference>
<evidence type="ECO:0000256" key="4">
    <source>
        <dbReference type="ARBA" id="ARBA00022695"/>
    </source>
</evidence>
<comment type="cofactor">
    <cofactor evidence="12 13 14">
        <name>Zn(2+)</name>
        <dbReference type="ChEBI" id="CHEBI:29105"/>
    </cofactor>
    <text evidence="12 13 14">Binds 1 zinc ion per monomer.</text>
</comment>
<protein>
    <recommendedName>
        <fullName evidence="12 13">DNA primase</fullName>
        <ecNumber evidence="12">2.7.7.101</ecNumber>
    </recommendedName>
</protein>
<evidence type="ECO:0000256" key="14">
    <source>
        <dbReference type="PIRSR" id="PIRSR002811-1"/>
    </source>
</evidence>
<evidence type="ECO:0000256" key="9">
    <source>
        <dbReference type="ARBA" id="ARBA00022842"/>
    </source>
</evidence>
<dbReference type="Gene3D" id="3.90.980.10">
    <property type="entry name" value="DNA primase, catalytic core, N-terminal domain"/>
    <property type="match status" value="1"/>
</dbReference>
<dbReference type="SMART" id="SM00493">
    <property type="entry name" value="TOPRIM"/>
    <property type="match status" value="1"/>
</dbReference>
<dbReference type="PANTHER" id="PTHR30313">
    <property type="entry name" value="DNA PRIMASE"/>
    <property type="match status" value="1"/>
</dbReference>
<comment type="domain">
    <text evidence="12">Contains an N-terminal zinc-binding domain, a central core domain that contains the primase activity, and a C-terminal DnaB-binding domain.</text>
</comment>
<dbReference type="InterPro" id="IPR050219">
    <property type="entry name" value="DnaG_primase"/>
</dbReference>
<dbReference type="InterPro" id="IPR002694">
    <property type="entry name" value="Znf_CHC2"/>
</dbReference>
<dbReference type="SUPFAM" id="SSF56731">
    <property type="entry name" value="DNA primase core"/>
    <property type="match status" value="1"/>
</dbReference>
<feature type="domain" description="Toprim" evidence="15">
    <location>
        <begin position="262"/>
        <end position="344"/>
    </location>
</feature>
<keyword evidence="1 12" id="KW-0240">DNA-directed RNA polymerase</keyword>
<keyword evidence="11 12" id="KW-0804">Transcription</keyword>
<dbReference type="GO" id="GO:0000428">
    <property type="term" value="C:DNA-directed RNA polymerase complex"/>
    <property type="evidence" value="ECO:0007669"/>
    <property type="project" value="UniProtKB-KW"/>
</dbReference>
<keyword evidence="10 12" id="KW-0238">DNA-binding</keyword>
<keyword evidence="3 12" id="KW-0808">Transferase</keyword>
<dbReference type="AlphaFoldDB" id="A0A4Q7DGF2"/>
<keyword evidence="7 12" id="KW-0863">Zinc-finger</keyword>
<accession>A0A4Q7DGF2</accession>
<dbReference type="Pfam" id="PF13155">
    <property type="entry name" value="Toprim_2"/>
    <property type="match status" value="1"/>
</dbReference>
<dbReference type="SUPFAM" id="SSF57783">
    <property type="entry name" value="Zinc beta-ribbon"/>
    <property type="match status" value="1"/>
</dbReference>
<dbReference type="PANTHER" id="PTHR30313:SF2">
    <property type="entry name" value="DNA PRIMASE"/>
    <property type="match status" value="1"/>
</dbReference>
<dbReference type="Gene3D" id="3.40.1360.10">
    <property type="match status" value="1"/>
</dbReference>
<dbReference type="InterPro" id="IPR034151">
    <property type="entry name" value="TOPRIM_DnaG_bac"/>
</dbReference>
<comment type="function">
    <text evidence="12 13">RNA polymerase that catalyzes the synthesis of short RNA molecules used as primers for DNA polymerase during DNA replication.</text>
</comment>
<evidence type="ECO:0000256" key="1">
    <source>
        <dbReference type="ARBA" id="ARBA00022478"/>
    </source>
</evidence>
<keyword evidence="2 12" id="KW-0639">Primosome</keyword>